<dbReference type="PANTHER" id="PTHR38098:SF1">
    <property type="entry name" value="LPS-ASSEMBLY LIPOPROTEIN LPTE"/>
    <property type="match status" value="1"/>
</dbReference>
<keyword evidence="5 6" id="KW-0449">Lipoprotein</keyword>
<keyword evidence="3 6" id="KW-0564">Palmitate</keyword>
<dbReference type="Gene3D" id="3.30.160.150">
    <property type="entry name" value="Lipoprotein like domain"/>
    <property type="match status" value="1"/>
</dbReference>
<sequence length="187" mass="20792" precursor="true">MRYRILAVVSLAAIVSAGCGYHLSTAQVPNEINTIIFHSKDPYGQISRAVRAELRLHDITIVDDAKVKSATLPSLRIESSLENQKTASVFRDGKTAEYQMMLSVHAQVLIPGKDYYPIEVTVYRSFFNHPLKALAKDAERKIIRQELPQQLAQQLVRKLLLSVYAAREADNALNAKLKKTTAIGGTS</sequence>
<organism evidence="8 9">
    <name type="scientific">Candidatus Hoaglandella endobia</name>
    <dbReference type="NCBI Taxonomy" id="1778263"/>
    <lineage>
        <taxon>Bacteria</taxon>
        <taxon>Pseudomonadati</taxon>
        <taxon>Pseudomonadota</taxon>
        <taxon>Gammaproteobacteria</taxon>
        <taxon>Enterobacterales</taxon>
        <taxon>Enterobacteriaceae</taxon>
        <taxon>Candidatus Hoaglandella</taxon>
    </lineage>
</organism>
<comment type="function">
    <text evidence="6">Together with LptD, is involved in the assembly of lipopolysaccharide (LPS) at the surface of the outer membrane. Required for the proper assembly of LptD. Binds LPS and may serve as the LPS recognition site at the outer membrane.</text>
</comment>
<evidence type="ECO:0000313" key="8">
    <source>
        <dbReference type="EMBL" id="CUX97314.1"/>
    </source>
</evidence>
<gene>
    <name evidence="6 8" type="primary">lptE</name>
    <name evidence="8" type="ORF">TPER_HE00398</name>
</gene>
<feature type="signal peptide" evidence="7">
    <location>
        <begin position="1"/>
        <end position="17"/>
    </location>
</feature>
<dbReference type="PANTHER" id="PTHR38098">
    <property type="entry name" value="LPS-ASSEMBLY LIPOPROTEIN LPTE"/>
    <property type="match status" value="1"/>
</dbReference>
<evidence type="ECO:0000256" key="3">
    <source>
        <dbReference type="ARBA" id="ARBA00023139"/>
    </source>
</evidence>
<dbReference type="InterPro" id="IPR007485">
    <property type="entry name" value="LPS_assembly_LptE"/>
</dbReference>
<comment type="subunit">
    <text evidence="6">Component of the lipopolysaccharide transport and assembly complex. Interacts with LptD.</text>
</comment>
<evidence type="ECO:0000256" key="1">
    <source>
        <dbReference type="ARBA" id="ARBA00022729"/>
    </source>
</evidence>
<evidence type="ECO:0000256" key="4">
    <source>
        <dbReference type="ARBA" id="ARBA00023237"/>
    </source>
</evidence>
<evidence type="ECO:0000256" key="2">
    <source>
        <dbReference type="ARBA" id="ARBA00023136"/>
    </source>
</evidence>
<keyword evidence="1 6" id="KW-0732">Signal</keyword>
<dbReference type="STRING" id="1778263.TPER_HE00398"/>
<reference evidence="9" key="1">
    <citation type="submission" date="2016-01" db="EMBL/GenBank/DDBJ databases">
        <authorList>
            <person name="Husnik F."/>
        </authorList>
    </citation>
    <scope>NUCLEOTIDE SEQUENCE [LARGE SCALE GENOMIC DNA]</scope>
</reference>
<dbReference type="KEGG" id="hed:TPER_HE00398"/>
<evidence type="ECO:0000313" key="9">
    <source>
        <dbReference type="Proteomes" id="UP000095477"/>
    </source>
</evidence>
<dbReference type="EMBL" id="LN999835">
    <property type="protein sequence ID" value="CUX97314.1"/>
    <property type="molecule type" value="Genomic_DNA"/>
</dbReference>
<keyword evidence="4 6" id="KW-0998">Cell outer membrane</keyword>
<accession>A0A143WWM9</accession>
<dbReference type="GO" id="GO:0043165">
    <property type="term" value="P:Gram-negative-bacterium-type cell outer membrane assembly"/>
    <property type="evidence" value="ECO:0007669"/>
    <property type="project" value="UniProtKB-UniRule"/>
</dbReference>
<dbReference type="Pfam" id="PF04390">
    <property type="entry name" value="LptE"/>
    <property type="match status" value="1"/>
</dbReference>
<evidence type="ECO:0000256" key="5">
    <source>
        <dbReference type="ARBA" id="ARBA00023288"/>
    </source>
</evidence>
<keyword evidence="2 6" id="KW-0472">Membrane</keyword>
<comment type="subcellular location">
    <subcellularLocation>
        <location evidence="6">Cell outer membrane</location>
        <topology evidence="6">Lipid-anchor</topology>
    </subcellularLocation>
</comment>
<dbReference type="HAMAP" id="MF_01186">
    <property type="entry name" value="LPS_assembly_LptE"/>
    <property type="match status" value="1"/>
</dbReference>
<dbReference type="AlphaFoldDB" id="A0A143WWM9"/>
<dbReference type="Proteomes" id="UP000095477">
    <property type="component" value="Chromosome I"/>
</dbReference>
<dbReference type="GO" id="GO:1990351">
    <property type="term" value="C:transporter complex"/>
    <property type="evidence" value="ECO:0007669"/>
    <property type="project" value="TreeGrafter"/>
</dbReference>
<comment type="similarity">
    <text evidence="6">Belongs to the LptE lipoprotein family.</text>
</comment>
<feature type="chain" id="PRO_5008866101" description="LPS-assembly lipoprotein LptE" evidence="7">
    <location>
        <begin position="18"/>
        <end position="187"/>
    </location>
</feature>
<dbReference type="GO" id="GO:0009279">
    <property type="term" value="C:cell outer membrane"/>
    <property type="evidence" value="ECO:0007669"/>
    <property type="project" value="UniProtKB-SubCell"/>
</dbReference>
<evidence type="ECO:0000256" key="7">
    <source>
        <dbReference type="SAM" id="SignalP"/>
    </source>
</evidence>
<keyword evidence="9" id="KW-1185">Reference proteome</keyword>
<protein>
    <recommendedName>
        <fullName evidence="6">LPS-assembly lipoprotein LptE</fullName>
    </recommendedName>
</protein>
<evidence type="ECO:0000256" key="6">
    <source>
        <dbReference type="HAMAP-Rule" id="MF_01186"/>
    </source>
</evidence>
<proteinExistence type="inferred from homology"/>
<dbReference type="PATRIC" id="fig|1778263.3.peg.395"/>
<dbReference type="RefSeq" id="WP_067567946.1">
    <property type="nucleotide sequence ID" value="NZ_LN999835.1"/>
</dbReference>
<dbReference type="PROSITE" id="PS51257">
    <property type="entry name" value="PROKAR_LIPOPROTEIN"/>
    <property type="match status" value="1"/>
</dbReference>
<dbReference type="GO" id="GO:0015920">
    <property type="term" value="P:lipopolysaccharide transport"/>
    <property type="evidence" value="ECO:0007669"/>
    <property type="project" value="TreeGrafter"/>
</dbReference>
<name>A0A143WWM9_9ENTR</name>
<dbReference type="OrthoDB" id="5801564at2"/>
<dbReference type="GO" id="GO:0001530">
    <property type="term" value="F:lipopolysaccharide binding"/>
    <property type="evidence" value="ECO:0007669"/>
    <property type="project" value="TreeGrafter"/>
</dbReference>